<dbReference type="PANTHER" id="PTHR35526">
    <property type="entry name" value="ANTI-SIGMA-F FACTOR RSBW-RELATED"/>
    <property type="match status" value="1"/>
</dbReference>
<dbReference type="InterPro" id="IPR050267">
    <property type="entry name" value="Anti-sigma-factor_SerPK"/>
</dbReference>
<dbReference type="GO" id="GO:0004674">
    <property type="term" value="F:protein serine/threonine kinase activity"/>
    <property type="evidence" value="ECO:0007669"/>
    <property type="project" value="UniProtKB-KW"/>
</dbReference>
<dbReference type="CDD" id="cd16936">
    <property type="entry name" value="HATPase_RsbW-like"/>
    <property type="match status" value="1"/>
</dbReference>
<evidence type="ECO:0000259" key="2">
    <source>
        <dbReference type="Pfam" id="PF13581"/>
    </source>
</evidence>
<dbReference type="Pfam" id="PF13581">
    <property type="entry name" value="HATPase_c_2"/>
    <property type="match status" value="1"/>
</dbReference>
<keyword evidence="3" id="KW-0547">Nucleotide-binding</keyword>
<evidence type="ECO:0000256" key="1">
    <source>
        <dbReference type="ARBA" id="ARBA00022527"/>
    </source>
</evidence>
<keyword evidence="1" id="KW-0418">Kinase</keyword>
<dbReference type="Gene3D" id="3.30.565.10">
    <property type="entry name" value="Histidine kinase-like ATPase, C-terminal domain"/>
    <property type="match status" value="1"/>
</dbReference>
<proteinExistence type="predicted"/>
<evidence type="ECO:0000313" key="3">
    <source>
        <dbReference type="EMBL" id="MBF8185573.1"/>
    </source>
</evidence>
<dbReference type="EMBL" id="JADOGI010000015">
    <property type="protein sequence ID" value="MBF8185573.1"/>
    <property type="molecule type" value="Genomic_DNA"/>
</dbReference>
<accession>A0A931EZU0</accession>
<reference evidence="3" key="1">
    <citation type="submission" date="2020-11" db="EMBL/GenBank/DDBJ databases">
        <title>Whole-genome analyses of Nonomuraea sp. K274.</title>
        <authorList>
            <person name="Veyisoglu A."/>
        </authorList>
    </citation>
    <scope>NUCLEOTIDE SEQUENCE</scope>
    <source>
        <strain evidence="3">K274</strain>
    </source>
</reference>
<name>A0A931EZU0_9ACTN</name>
<dbReference type="AlphaFoldDB" id="A0A931EZU0"/>
<keyword evidence="4" id="KW-1185">Reference proteome</keyword>
<sequence>MHCDTNSLPFSDVIGPELIDAMLRLRPGGLTWRRTFPGQLDQIPQARHFVRFLMEDSPHRHDIEQITAELSANAVVHTSSGQCFGAFFVELIRKPTVVRVTVYDSGWGATPRFDSPNPDLLAECGRGLAVVAALATRVGRRGTQALGHAVWAEICTQPS</sequence>
<keyword evidence="1" id="KW-0723">Serine/threonine-protein kinase</keyword>
<gene>
    <name evidence="3" type="ORF">ITP53_07450</name>
</gene>
<dbReference type="SUPFAM" id="SSF55874">
    <property type="entry name" value="ATPase domain of HSP90 chaperone/DNA topoisomerase II/histidine kinase"/>
    <property type="match status" value="1"/>
</dbReference>
<evidence type="ECO:0000313" key="4">
    <source>
        <dbReference type="Proteomes" id="UP000605361"/>
    </source>
</evidence>
<dbReference type="InterPro" id="IPR003594">
    <property type="entry name" value="HATPase_dom"/>
</dbReference>
<keyword evidence="3" id="KW-0067">ATP-binding</keyword>
<keyword evidence="1" id="KW-0808">Transferase</keyword>
<comment type="caution">
    <text evidence="3">The sequence shown here is derived from an EMBL/GenBank/DDBJ whole genome shotgun (WGS) entry which is preliminary data.</text>
</comment>
<dbReference type="GO" id="GO:0005524">
    <property type="term" value="F:ATP binding"/>
    <property type="evidence" value="ECO:0007669"/>
    <property type="project" value="UniProtKB-KW"/>
</dbReference>
<dbReference type="Proteomes" id="UP000605361">
    <property type="component" value="Unassembled WGS sequence"/>
</dbReference>
<dbReference type="InterPro" id="IPR036890">
    <property type="entry name" value="HATPase_C_sf"/>
</dbReference>
<dbReference type="RefSeq" id="WP_195894555.1">
    <property type="nucleotide sequence ID" value="NZ_JADOGI010000015.1"/>
</dbReference>
<dbReference type="PANTHER" id="PTHR35526:SF3">
    <property type="entry name" value="ANTI-SIGMA-F FACTOR RSBW"/>
    <property type="match status" value="1"/>
</dbReference>
<protein>
    <submittedName>
        <fullName evidence="3">ATP-binding protein</fullName>
    </submittedName>
</protein>
<organism evidence="3 4">
    <name type="scientific">Nonomuraea cypriaca</name>
    <dbReference type="NCBI Taxonomy" id="1187855"/>
    <lineage>
        <taxon>Bacteria</taxon>
        <taxon>Bacillati</taxon>
        <taxon>Actinomycetota</taxon>
        <taxon>Actinomycetes</taxon>
        <taxon>Streptosporangiales</taxon>
        <taxon>Streptosporangiaceae</taxon>
        <taxon>Nonomuraea</taxon>
    </lineage>
</organism>
<feature type="domain" description="Histidine kinase/HSP90-like ATPase" evidence="2">
    <location>
        <begin position="36"/>
        <end position="150"/>
    </location>
</feature>